<proteinExistence type="predicted"/>
<dbReference type="SMART" id="SM00347">
    <property type="entry name" value="HTH_MARR"/>
    <property type="match status" value="1"/>
</dbReference>
<dbReference type="SMART" id="SM00418">
    <property type="entry name" value="HTH_ARSR"/>
    <property type="match status" value="1"/>
</dbReference>
<dbReference type="PROSITE" id="PS50995">
    <property type="entry name" value="HTH_MARR_2"/>
    <property type="match status" value="1"/>
</dbReference>
<feature type="domain" description="HTH marR-type" evidence="1">
    <location>
        <begin position="10"/>
        <end position="139"/>
    </location>
</feature>
<dbReference type="SUPFAM" id="SSF46785">
    <property type="entry name" value="Winged helix' DNA-binding domain"/>
    <property type="match status" value="1"/>
</dbReference>
<reference evidence="3" key="1">
    <citation type="journal article" date="2019" name="Int. J. Syst. Evol. Microbiol.">
        <title>The Global Catalogue of Microorganisms (GCM) 10K type strain sequencing project: providing services to taxonomists for standard genome sequencing and annotation.</title>
        <authorList>
            <consortium name="The Broad Institute Genomics Platform"/>
            <consortium name="The Broad Institute Genome Sequencing Center for Infectious Disease"/>
            <person name="Wu L."/>
            <person name="Ma J."/>
        </authorList>
    </citation>
    <scope>NUCLEOTIDE SEQUENCE [LARGE SCALE GENOMIC DNA]</scope>
    <source>
        <strain evidence="3">JCM 1490</strain>
    </source>
</reference>
<dbReference type="Gene3D" id="1.10.10.10">
    <property type="entry name" value="Winged helix-like DNA-binding domain superfamily/Winged helix DNA-binding domain"/>
    <property type="match status" value="1"/>
</dbReference>
<dbReference type="PANTHER" id="PTHR33164">
    <property type="entry name" value="TRANSCRIPTIONAL REGULATOR, MARR FAMILY"/>
    <property type="match status" value="1"/>
</dbReference>
<name>A0ABW2Q2Q4_9MICO</name>
<organism evidence="2 3">
    <name type="scientific">Georgenia alba</name>
    <dbReference type="NCBI Taxonomy" id="2233858"/>
    <lineage>
        <taxon>Bacteria</taxon>
        <taxon>Bacillati</taxon>
        <taxon>Actinomycetota</taxon>
        <taxon>Actinomycetes</taxon>
        <taxon>Micrococcales</taxon>
        <taxon>Bogoriellaceae</taxon>
        <taxon>Georgenia</taxon>
    </lineage>
</organism>
<evidence type="ECO:0000313" key="2">
    <source>
        <dbReference type="EMBL" id="MFC7403780.1"/>
    </source>
</evidence>
<accession>A0ABW2Q2Q4</accession>
<dbReference type="PRINTS" id="PR00598">
    <property type="entry name" value="HTHMARR"/>
</dbReference>
<dbReference type="RefSeq" id="WP_382390565.1">
    <property type="nucleotide sequence ID" value="NZ_JBHTCQ010000001.1"/>
</dbReference>
<dbReference type="Proteomes" id="UP001596455">
    <property type="component" value="Unassembled WGS sequence"/>
</dbReference>
<sequence length="151" mass="16959">MRHRGPKPVAVALWQTMQQVTREFDELLLAHGGSRQIWHILLAIQEGPYATQRELAAAVGIREATLTHHLRVMEERGLVARHRSPQNRRVQEIEITPDGLALFGELRDKAMGFDRRLRRALGSSEDVETFRGALSRISAALDDGRPIAPLG</sequence>
<gene>
    <name evidence="2" type="ORF">ACFQQL_01560</name>
</gene>
<dbReference type="InterPro" id="IPR039422">
    <property type="entry name" value="MarR/SlyA-like"/>
</dbReference>
<comment type="caution">
    <text evidence="2">The sequence shown here is derived from an EMBL/GenBank/DDBJ whole genome shotgun (WGS) entry which is preliminary data.</text>
</comment>
<dbReference type="InterPro" id="IPR036390">
    <property type="entry name" value="WH_DNA-bd_sf"/>
</dbReference>
<dbReference type="InterPro" id="IPR001845">
    <property type="entry name" value="HTH_ArsR_DNA-bd_dom"/>
</dbReference>
<dbReference type="InterPro" id="IPR011991">
    <property type="entry name" value="ArsR-like_HTH"/>
</dbReference>
<evidence type="ECO:0000259" key="1">
    <source>
        <dbReference type="PROSITE" id="PS50995"/>
    </source>
</evidence>
<dbReference type="InterPro" id="IPR036388">
    <property type="entry name" value="WH-like_DNA-bd_sf"/>
</dbReference>
<keyword evidence="3" id="KW-1185">Reference proteome</keyword>
<evidence type="ECO:0000313" key="3">
    <source>
        <dbReference type="Proteomes" id="UP001596455"/>
    </source>
</evidence>
<dbReference type="InterPro" id="IPR000835">
    <property type="entry name" value="HTH_MarR-typ"/>
</dbReference>
<dbReference type="EMBL" id="JBHTCQ010000001">
    <property type="protein sequence ID" value="MFC7403780.1"/>
    <property type="molecule type" value="Genomic_DNA"/>
</dbReference>
<dbReference type="Pfam" id="PF01047">
    <property type="entry name" value="MarR"/>
    <property type="match status" value="1"/>
</dbReference>
<protein>
    <submittedName>
        <fullName evidence="2">MarR family winged helix-turn-helix transcriptional regulator</fullName>
    </submittedName>
</protein>
<dbReference type="CDD" id="cd00090">
    <property type="entry name" value="HTH_ARSR"/>
    <property type="match status" value="1"/>
</dbReference>
<dbReference type="PANTHER" id="PTHR33164:SF57">
    <property type="entry name" value="MARR-FAMILY TRANSCRIPTIONAL REGULATOR"/>
    <property type="match status" value="1"/>
</dbReference>